<dbReference type="Proteomes" id="UP001415857">
    <property type="component" value="Unassembled WGS sequence"/>
</dbReference>
<evidence type="ECO:0000313" key="3">
    <source>
        <dbReference type="Proteomes" id="UP001415857"/>
    </source>
</evidence>
<comment type="caution">
    <text evidence="2">The sequence shown here is derived from an EMBL/GenBank/DDBJ whole genome shotgun (WGS) entry which is preliminary data.</text>
</comment>
<dbReference type="EMBL" id="JBBPBK010000010">
    <property type="protein sequence ID" value="KAK9276739.1"/>
    <property type="molecule type" value="Genomic_DNA"/>
</dbReference>
<evidence type="ECO:0000313" key="2">
    <source>
        <dbReference type="EMBL" id="KAK9276739.1"/>
    </source>
</evidence>
<feature type="domain" description="Poor homologous synapsis 1 PH" evidence="1">
    <location>
        <begin position="23"/>
        <end position="158"/>
    </location>
</feature>
<evidence type="ECO:0000259" key="1">
    <source>
        <dbReference type="Pfam" id="PF25349"/>
    </source>
</evidence>
<accession>A0AAP0RF60</accession>
<dbReference type="AlphaFoldDB" id="A0AAP0RF60"/>
<dbReference type="InterPro" id="IPR057619">
    <property type="entry name" value="PH_PHS1"/>
</dbReference>
<name>A0AAP0RF60_LIQFO</name>
<dbReference type="Pfam" id="PF25349">
    <property type="entry name" value="PH_PHS1"/>
    <property type="match status" value="1"/>
</dbReference>
<proteinExistence type="predicted"/>
<organism evidence="2 3">
    <name type="scientific">Liquidambar formosana</name>
    <name type="common">Formosan gum</name>
    <dbReference type="NCBI Taxonomy" id="63359"/>
    <lineage>
        <taxon>Eukaryota</taxon>
        <taxon>Viridiplantae</taxon>
        <taxon>Streptophyta</taxon>
        <taxon>Embryophyta</taxon>
        <taxon>Tracheophyta</taxon>
        <taxon>Spermatophyta</taxon>
        <taxon>Magnoliopsida</taxon>
        <taxon>eudicotyledons</taxon>
        <taxon>Gunneridae</taxon>
        <taxon>Pentapetalae</taxon>
        <taxon>Saxifragales</taxon>
        <taxon>Altingiaceae</taxon>
        <taxon>Liquidambar</taxon>
    </lineage>
</organism>
<keyword evidence="3" id="KW-1185">Reference proteome</keyword>
<protein>
    <recommendedName>
        <fullName evidence="1">Poor homologous synapsis 1 PH domain-containing protein</fullName>
    </recommendedName>
</protein>
<sequence>MAGSLVVIANKELETSLTAITYQCEIHFSRFFIDLHPSSSCPNLEPRRLFRFRGTWISSYSTASLQLLTDHSTSEEILRVYFRGKIREEHYISKLNFSWPQVSCVAGFPCRGSRVVFASYKDCAGQAIWANFPLFPCNDDVIFCSSSQEILKDARDIALLSNDNGSGISSQSEFVPSHRSPYRVREEMDIMTPVHTFATQMPLSSDYEVEQCSHSQEITLDHNCEDILAALPPSFTSLLTNCCTEVKQAAASPAASKEVDLKSQIAMYMEDSSFQDLLSKVAKVIGELGDDLML</sequence>
<gene>
    <name evidence="2" type="ORF">L1049_006275</name>
</gene>
<reference evidence="2 3" key="1">
    <citation type="journal article" date="2024" name="Plant J.">
        <title>Genome sequences and population genomics reveal climatic adaptation and genomic divergence between two closely related sweetgum species.</title>
        <authorList>
            <person name="Xu W.Q."/>
            <person name="Ren C.Q."/>
            <person name="Zhang X.Y."/>
            <person name="Comes H.P."/>
            <person name="Liu X.H."/>
            <person name="Li Y.G."/>
            <person name="Kettle C.J."/>
            <person name="Jalonen R."/>
            <person name="Gaisberger H."/>
            <person name="Ma Y.Z."/>
            <person name="Qiu Y.X."/>
        </authorList>
    </citation>
    <scope>NUCLEOTIDE SEQUENCE [LARGE SCALE GENOMIC DNA]</scope>
    <source>
        <strain evidence="2">Hangzhou</strain>
    </source>
</reference>